<feature type="transmembrane region" description="Helical" evidence="1">
    <location>
        <begin position="66"/>
        <end position="86"/>
    </location>
</feature>
<protein>
    <submittedName>
        <fullName evidence="4">ABC transporter, substrate-binding protein</fullName>
    </submittedName>
</protein>
<sequence>MIRFLILVGYFEITMYLQLTGKLNQYINLHYSYLAYLSMILSFILAVVQLIIWMKKMEVHSHLSTRWAKLGSVLLLVIPLFVGIFFPTVTLDSTTVSAKGFHFPLAEGTSAAVQQDEGTTSQYLKPDTSTYFTKGAYEKEMRAAAKKYVKQDTIQVTTENYMEVMEVIYDYPDEFVGKKLEFTGFVYNDPSDQKSQFLFRFGIIHCIADSGVYGLLTTGNTQHFENNTWIHAKGKLAMHYHKSLGQSLPTLEVESFDRVEKPNNPYVYRVF</sequence>
<name>A0A0A0DE12_9STRE</name>
<evidence type="ECO:0000313" key="5">
    <source>
        <dbReference type="Proteomes" id="UP000030019"/>
    </source>
</evidence>
<dbReference type="AlphaFoldDB" id="A0A0A0DE12"/>
<comment type="caution">
    <text evidence="4">The sequence shown here is derived from an EMBL/GenBank/DDBJ whole genome shotgun (WGS) entry which is preliminary data.</text>
</comment>
<dbReference type="Pfam" id="PF21537">
    <property type="entry name" value="DUF1980_C"/>
    <property type="match status" value="1"/>
</dbReference>
<dbReference type="PANTHER" id="PTHR40047">
    <property type="entry name" value="UPF0703 PROTEIN YCGQ"/>
    <property type="match status" value="1"/>
</dbReference>
<accession>A0A0A0DE12</accession>
<keyword evidence="1" id="KW-0472">Membrane</keyword>
<keyword evidence="5" id="KW-1185">Reference proteome</keyword>
<evidence type="ECO:0000256" key="1">
    <source>
        <dbReference type="SAM" id="Phobius"/>
    </source>
</evidence>
<keyword evidence="1" id="KW-1133">Transmembrane helix</keyword>
<evidence type="ECO:0000259" key="3">
    <source>
        <dbReference type="Pfam" id="PF21537"/>
    </source>
</evidence>
<dbReference type="Proteomes" id="UP000030019">
    <property type="component" value="Unassembled WGS sequence"/>
</dbReference>
<dbReference type="InterPro" id="IPR052955">
    <property type="entry name" value="UPF0703_membrane_permease"/>
</dbReference>
<dbReference type="NCBIfam" id="TIGR03943">
    <property type="entry name" value="TIGR03943 family putative permease subunit"/>
    <property type="match status" value="1"/>
</dbReference>
<keyword evidence="1" id="KW-0812">Transmembrane</keyword>
<proteinExistence type="predicted"/>
<feature type="domain" description="DUF1980" evidence="2">
    <location>
        <begin position="2"/>
        <end position="102"/>
    </location>
</feature>
<organism evidence="4 5">
    <name type="scientific">Streptococcus sinensis</name>
    <dbReference type="NCBI Taxonomy" id="176090"/>
    <lineage>
        <taxon>Bacteria</taxon>
        <taxon>Bacillati</taxon>
        <taxon>Bacillota</taxon>
        <taxon>Bacilli</taxon>
        <taxon>Lactobacillales</taxon>
        <taxon>Streptococcaceae</taxon>
        <taxon>Streptococcus</taxon>
    </lineage>
</organism>
<reference evidence="4 5" key="1">
    <citation type="submission" date="2014-06" db="EMBL/GenBank/DDBJ databases">
        <authorList>
            <person name="Teng J.L."/>
            <person name="Huang Y."/>
            <person name="Tse H."/>
            <person name="Lau S.K."/>
            <person name="Woo P.C."/>
        </authorList>
    </citation>
    <scope>NUCLEOTIDE SEQUENCE [LARGE SCALE GENOMIC DNA]</scope>
    <source>
        <strain evidence="4 5">HKU4</strain>
    </source>
</reference>
<dbReference type="eggNOG" id="COG3689">
    <property type="taxonomic scope" value="Bacteria"/>
</dbReference>
<gene>
    <name evidence="4" type="ORF">SSIN_1314</name>
</gene>
<dbReference type="STRING" id="176090.SSIN_1314"/>
<dbReference type="EMBL" id="JPEN01000073">
    <property type="protein sequence ID" value="KGM36916.1"/>
    <property type="molecule type" value="Genomic_DNA"/>
</dbReference>
<dbReference type="InterPro" id="IPR048493">
    <property type="entry name" value="DUF1980_N"/>
</dbReference>
<dbReference type="PATRIC" id="fig|176090.4.peg.1275"/>
<evidence type="ECO:0000259" key="2">
    <source>
        <dbReference type="Pfam" id="PF09323"/>
    </source>
</evidence>
<dbReference type="InterPro" id="IPR048447">
    <property type="entry name" value="DUF1980_C"/>
</dbReference>
<dbReference type="InterPro" id="IPR015402">
    <property type="entry name" value="DUF1980"/>
</dbReference>
<dbReference type="Pfam" id="PF09323">
    <property type="entry name" value="DUF1980"/>
    <property type="match status" value="1"/>
</dbReference>
<feature type="transmembrane region" description="Helical" evidence="1">
    <location>
        <begin position="33"/>
        <end position="54"/>
    </location>
</feature>
<feature type="domain" description="DUF1980" evidence="3">
    <location>
        <begin position="131"/>
        <end position="269"/>
    </location>
</feature>
<dbReference type="RefSeq" id="WP_037617045.1">
    <property type="nucleotide sequence ID" value="NZ_JPEN01000073.1"/>
</dbReference>
<evidence type="ECO:0000313" key="4">
    <source>
        <dbReference type="EMBL" id="KGM36916.1"/>
    </source>
</evidence>
<dbReference type="PANTHER" id="PTHR40047:SF1">
    <property type="entry name" value="UPF0703 PROTEIN YCGQ"/>
    <property type="match status" value="1"/>
</dbReference>